<protein>
    <submittedName>
        <fullName evidence="1">Uncharacterized protein</fullName>
    </submittedName>
</protein>
<evidence type="ECO:0000313" key="2">
    <source>
        <dbReference type="Proteomes" id="UP001213623"/>
    </source>
</evidence>
<organism evidence="1 2">
    <name type="scientific">Malassezia nana</name>
    <dbReference type="NCBI Taxonomy" id="180528"/>
    <lineage>
        <taxon>Eukaryota</taxon>
        <taxon>Fungi</taxon>
        <taxon>Dikarya</taxon>
        <taxon>Basidiomycota</taxon>
        <taxon>Ustilaginomycotina</taxon>
        <taxon>Malasseziomycetes</taxon>
        <taxon>Malasseziales</taxon>
        <taxon>Malasseziaceae</taxon>
        <taxon>Malassezia</taxon>
    </lineage>
</organism>
<proteinExistence type="predicted"/>
<accession>A0AAF0J2G4</accession>
<dbReference type="EMBL" id="CP119892">
    <property type="protein sequence ID" value="WFD25613.1"/>
    <property type="molecule type" value="Genomic_DNA"/>
</dbReference>
<sequence length="359" mass="39749">MASRHATAWDVAAMRMSSLHANDALPDTARVTSLKPLHGVRPIPLAPGATASATRSARRDPYDLAPMTLVLRSDTQIPLDPKSVTDESYATAQLRRQRRVVGGSVERASPYWRAARTRSRQLPAPRTDGPQRARLFVTRGEWARCLAASIRTQSLARQAKAGPQATAAPEAPEENATLTDQIHAMLPRLAHWDEAEEQQLHDHHFGWLHAPPCDDRVPRSTLLQALHYYVAHFYHTHGLLRPVMAPAASTDAPPHECERIRDETTRPMPDMEPGSHLWAYWARHSVGWARTMACRFDADALVALGVLVEALVEQVSPQATTAPLSSPVQNSHDAAAAFCEARRRTTPVQGTSRYWAHSM</sequence>
<reference evidence="1" key="1">
    <citation type="submission" date="2023-03" db="EMBL/GenBank/DDBJ databases">
        <title>Mating type loci evolution in Malassezia.</title>
        <authorList>
            <person name="Coelho M.A."/>
        </authorList>
    </citation>
    <scope>NUCLEOTIDE SEQUENCE</scope>
    <source>
        <strain evidence="1">CBS 9557</strain>
    </source>
</reference>
<gene>
    <name evidence="1" type="ORF">MNAN1_000576</name>
</gene>
<evidence type="ECO:0000313" key="1">
    <source>
        <dbReference type="EMBL" id="WFD25613.1"/>
    </source>
</evidence>
<dbReference type="Proteomes" id="UP001213623">
    <property type="component" value="Chromosome 1"/>
</dbReference>
<dbReference type="AlphaFoldDB" id="A0AAF0J2G4"/>
<keyword evidence="2" id="KW-1185">Reference proteome</keyword>
<name>A0AAF0J2G4_9BASI</name>